<keyword evidence="2" id="KW-1185">Reference proteome</keyword>
<comment type="caution">
    <text evidence="1">The sequence shown here is derived from an EMBL/GenBank/DDBJ whole genome shotgun (WGS) entry which is preliminary data.</text>
</comment>
<dbReference type="Proteomes" id="UP001064048">
    <property type="component" value="Chromosome 24"/>
</dbReference>
<evidence type="ECO:0000313" key="2">
    <source>
        <dbReference type="Proteomes" id="UP001064048"/>
    </source>
</evidence>
<proteinExistence type="predicted"/>
<gene>
    <name evidence="1" type="ORF">MSG28_013664</name>
</gene>
<name>A0ACC0K875_CHOFU</name>
<reference evidence="1 2" key="1">
    <citation type="journal article" date="2022" name="Genome Biol. Evol.">
        <title>The Spruce Budworm Genome: Reconstructing the Evolutionary History of Antifreeze Proteins.</title>
        <authorList>
            <person name="Beliveau C."/>
            <person name="Gagne P."/>
            <person name="Picq S."/>
            <person name="Vernygora O."/>
            <person name="Keeling C.I."/>
            <person name="Pinkney K."/>
            <person name="Doucet D."/>
            <person name="Wen F."/>
            <person name="Johnston J.S."/>
            <person name="Maaroufi H."/>
            <person name="Boyle B."/>
            <person name="Laroche J."/>
            <person name="Dewar K."/>
            <person name="Juretic N."/>
            <person name="Blackburn G."/>
            <person name="Nisole A."/>
            <person name="Brunet B."/>
            <person name="Brandao M."/>
            <person name="Lumley L."/>
            <person name="Duan J."/>
            <person name="Quan G."/>
            <person name="Lucarotti C.J."/>
            <person name="Roe A.D."/>
            <person name="Sperling F.A.H."/>
            <person name="Levesque R.C."/>
            <person name="Cusson M."/>
        </authorList>
    </citation>
    <scope>NUCLEOTIDE SEQUENCE [LARGE SCALE GENOMIC DNA]</scope>
    <source>
        <strain evidence="1">Glfc:IPQL:Cfum</strain>
    </source>
</reference>
<dbReference type="EMBL" id="CM046124">
    <property type="protein sequence ID" value="KAI8432701.1"/>
    <property type="molecule type" value="Genomic_DNA"/>
</dbReference>
<organism evidence="1 2">
    <name type="scientific">Choristoneura fumiferana</name>
    <name type="common">Spruce budworm moth</name>
    <name type="synonym">Archips fumiferana</name>
    <dbReference type="NCBI Taxonomy" id="7141"/>
    <lineage>
        <taxon>Eukaryota</taxon>
        <taxon>Metazoa</taxon>
        <taxon>Ecdysozoa</taxon>
        <taxon>Arthropoda</taxon>
        <taxon>Hexapoda</taxon>
        <taxon>Insecta</taxon>
        <taxon>Pterygota</taxon>
        <taxon>Neoptera</taxon>
        <taxon>Endopterygota</taxon>
        <taxon>Lepidoptera</taxon>
        <taxon>Glossata</taxon>
        <taxon>Ditrysia</taxon>
        <taxon>Tortricoidea</taxon>
        <taxon>Tortricidae</taxon>
        <taxon>Tortricinae</taxon>
        <taxon>Choristoneura</taxon>
    </lineage>
</organism>
<protein>
    <submittedName>
        <fullName evidence="1">Uncharacterized protein</fullName>
    </submittedName>
</protein>
<accession>A0ACC0K875</accession>
<sequence>MKFLLLTLSIVGFTYGASILKEENLKDHSPILSIKESLLSLGLSRILGGNSLDKDGTINDAQQIESYNGYEDDLDWRCIWEKREALEKCSKKDKEMSDIEQSICLLKEAIDCFRYYVQ</sequence>
<evidence type="ECO:0000313" key="1">
    <source>
        <dbReference type="EMBL" id="KAI8432701.1"/>
    </source>
</evidence>